<dbReference type="InterPro" id="IPR052028">
    <property type="entry name" value="HipA_Ser/Thr_kinase"/>
</dbReference>
<feature type="domain" description="HipA-like C-terminal" evidence="4">
    <location>
        <begin position="161"/>
        <end position="343"/>
    </location>
</feature>
<dbReference type="EMBL" id="JACNJD010000350">
    <property type="protein sequence ID" value="MBC8179140.1"/>
    <property type="molecule type" value="Genomic_DNA"/>
</dbReference>
<dbReference type="Proteomes" id="UP000650524">
    <property type="component" value="Unassembled WGS sequence"/>
</dbReference>
<comment type="similarity">
    <text evidence="1">Belongs to the HipA Ser/Thr kinase family.</text>
</comment>
<gene>
    <name evidence="5" type="ORF">H8E19_17185</name>
</gene>
<dbReference type="Pfam" id="PF07804">
    <property type="entry name" value="HipA_C"/>
    <property type="match status" value="1"/>
</dbReference>
<evidence type="ECO:0000313" key="5">
    <source>
        <dbReference type="EMBL" id="MBC8179140.1"/>
    </source>
</evidence>
<comment type="caution">
    <text evidence="5">The sequence shown here is derived from an EMBL/GenBank/DDBJ whole genome shotgun (WGS) entry which is preliminary data.</text>
</comment>
<protein>
    <submittedName>
        <fullName evidence="5">Type II toxin-antitoxin system HipA family toxin</fullName>
    </submittedName>
</protein>
<evidence type="ECO:0000256" key="1">
    <source>
        <dbReference type="ARBA" id="ARBA00010164"/>
    </source>
</evidence>
<dbReference type="PANTHER" id="PTHR37419">
    <property type="entry name" value="SERINE/THREONINE-PROTEIN KINASE TOXIN HIPA"/>
    <property type="match status" value="1"/>
</dbReference>
<sequence length="430" mass="48564">MNCHIQIFLDGHWQTAAVFEPDTQTLDRGVAGGCLLQYDVDYAVTYLDKPRAELIPGLPVGFELFRFEQWPPFLVDLLPGGAGRRVWLKRMQVVNDGPQVDWHLLTRGAGNPPGNLRIAEAVLLPPPAHFKIGFPRQDIINQRERFLDYAEERGAHVAGASSVQGEAPKYLLAEDWAGMFHAEGALPDEKTKKFWLVKFPRGRRTDERNQQVLRNEAPYLKVAGKFGIHIGEPLIYENGVLFVPRFDRKVSDRCVERLGMHSLYAVAGIPGYGATVRHDIFCHALAKVATEPAREVREYIRRDILNLALRNTDNHGRNSAILRTKGKVRLSPLFDFAPMFLDPEGIGRVSRWQNEQPGDQPQWGIISEKLGNILDPVETRTWLAGLGEDVKRLPETMLDCRVDDDIIQRLAGWIKEVATGLAEARLRTFV</sequence>
<accession>A0A8J6N549</accession>
<organism evidence="5 6">
    <name type="scientific">Candidatus Desulfacyla euxinica</name>
    <dbReference type="NCBI Taxonomy" id="2841693"/>
    <lineage>
        <taxon>Bacteria</taxon>
        <taxon>Deltaproteobacteria</taxon>
        <taxon>Candidatus Desulfacyla</taxon>
    </lineage>
</organism>
<dbReference type="GO" id="GO:0004674">
    <property type="term" value="F:protein serine/threonine kinase activity"/>
    <property type="evidence" value="ECO:0007669"/>
    <property type="project" value="TreeGrafter"/>
</dbReference>
<keyword evidence="2" id="KW-0808">Transferase</keyword>
<dbReference type="AlphaFoldDB" id="A0A8J6N549"/>
<dbReference type="GO" id="GO:0005829">
    <property type="term" value="C:cytosol"/>
    <property type="evidence" value="ECO:0007669"/>
    <property type="project" value="TreeGrafter"/>
</dbReference>
<dbReference type="PANTHER" id="PTHR37419:SF8">
    <property type="entry name" value="TOXIN YJJJ"/>
    <property type="match status" value="1"/>
</dbReference>
<evidence type="ECO:0000259" key="4">
    <source>
        <dbReference type="Pfam" id="PF07804"/>
    </source>
</evidence>
<dbReference type="InterPro" id="IPR012893">
    <property type="entry name" value="HipA-like_C"/>
</dbReference>
<evidence type="ECO:0000256" key="3">
    <source>
        <dbReference type="ARBA" id="ARBA00022777"/>
    </source>
</evidence>
<name>A0A8J6N549_9DELT</name>
<reference evidence="5 6" key="1">
    <citation type="submission" date="2020-08" db="EMBL/GenBank/DDBJ databases">
        <title>Bridging the membrane lipid divide: bacteria of the FCB group superphylum have the potential to synthesize archaeal ether lipids.</title>
        <authorList>
            <person name="Villanueva L."/>
            <person name="Von Meijenfeldt F.A.B."/>
            <person name="Westbye A.B."/>
            <person name="Yadav S."/>
            <person name="Hopmans E.C."/>
            <person name="Dutilh B.E."/>
            <person name="Sinninghe Damste J.S."/>
        </authorList>
    </citation>
    <scope>NUCLEOTIDE SEQUENCE [LARGE SCALE GENOMIC DNA]</scope>
    <source>
        <strain evidence="5">NIOZ-UU27</strain>
    </source>
</reference>
<keyword evidence="3" id="KW-0418">Kinase</keyword>
<proteinExistence type="inferred from homology"/>
<evidence type="ECO:0000256" key="2">
    <source>
        <dbReference type="ARBA" id="ARBA00022679"/>
    </source>
</evidence>
<evidence type="ECO:0000313" key="6">
    <source>
        <dbReference type="Proteomes" id="UP000650524"/>
    </source>
</evidence>